<organism evidence="2 3">
    <name type="scientific">Pseudomyxococcus hansupus</name>
    <dbReference type="NCBI Taxonomy" id="1297742"/>
    <lineage>
        <taxon>Bacteria</taxon>
        <taxon>Pseudomonadati</taxon>
        <taxon>Myxococcota</taxon>
        <taxon>Myxococcia</taxon>
        <taxon>Myxococcales</taxon>
        <taxon>Cystobacterineae</taxon>
        <taxon>Myxococcaceae</taxon>
        <taxon>Pseudomyxococcus</taxon>
    </lineage>
</organism>
<evidence type="ECO:0000313" key="3">
    <source>
        <dbReference type="Proteomes" id="UP000009026"/>
    </source>
</evidence>
<dbReference type="Proteomes" id="UP000009026">
    <property type="component" value="Chromosome"/>
</dbReference>
<feature type="compositionally biased region" description="Basic and acidic residues" evidence="1">
    <location>
        <begin position="28"/>
        <end position="37"/>
    </location>
</feature>
<sequence>MPLSSGGLQGGRGCGRRDRQGHSGCRADPLRGDRADGGRLGGR</sequence>
<dbReference type="PATRIC" id="fig|1297742.4.peg.5637"/>
<gene>
    <name evidence="2" type="ORF">A176_005542</name>
</gene>
<dbReference type="KEGG" id="mym:A176_005542"/>
<accession>A0A0H4X4W2</accession>
<evidence type="ECO:0000256" key="1">
    <source>
        <dbReference type="SAM" id="MobiDB-lite"/>
    </source>
</evidence>
<reference evidence="2 3" key="1">
    <citation type="journal article" date="2016" name="PLoS ONE">
        <title>Complete Genome Sequence and Comparative Genomics of a Novel Myxobacterium Myxococcus hansupus.</title>
        <authorList>
            <person name="Sharma G."/>
            <person name="Narwani T."/>
            <person name="Subramanian S."/>
        </authorList>
    </citation>
    <scope>NUCLEOTIDE SEQUENCE [LARGE SCALE GENOMIC DNA]</scope>
    <source>
        <strain evidence="3">mixupus</strain>
    </source>
</reference>
<keyword evidence="3" id="KW-1185">Reference proteome</keyword>
<evidence type="ECO:0000313" key="2">
    <source>
        <dbReference type="EMBL" id="AKQ68630.1"/>
    </source>
</evidence>
<dbReference type="AlphaFoldDB" id="A0A0H4X4W2"/>
<name>A0A0H4X4W2_9BACT</name>
<feature type="region of interest" description="Disordered" evidence="1">
    <location>
        <begin position="1"/>
        <end position="43"/>
    </location>
</feature>
<proteinExistence type="predicted"/>
<dbReference type="STRING" id="1297742.A176_005542"/>
<protein>
    <submittedName>
        <fullName evidence="2">Uncharacterized protein</fullName>
    </submittedName>
</protein>
<dbReference type="EMBL" id="CP012109">
    <property type="protein sequence ID" value="AKQ68630.1"/>
    <property type="molecule type" value="Genomic_DNA"/>
</dbReference>